<name>A0A542SMS0_9MICO</name>
<dbReference type="InterPro" id="IPR037068">
    <property type="entry name" value="DNA_primase_core_N_sf"/>
</dbReference>
<dbReference type="InterPro" id="IPR019475">
    <property type="entry name" value="DNA_primase_DnaB-bd"/>
</dbReference>
<evidence type="ECO:0000256" key="10">
    <source>
        <dbReference type="ARBA" id="ARBA00023125"/>
    </source>
</evidence>
<dbReference type="Pfam" id="PF10410">
    <property type="entry name" value="DnaB_bind"/>
    <property type="match status" value="1"/>
</dbReference>
<evidence type="ECO:0000256" key="4">
    <source>
        <dbReference type="ARBA" id="ARBA00022695"/>
    </source>
</evidence>
<evidence type="ECO:0000256" key="2">
    <source>
        <dbReference type="ARBA" id="ARBA00022515"/>
    </source>
</evidence>
<keyword evidence="6 12" id="KW-0479">Metal-binding</keyword>
<dbReference type="FunFam" id="3.90.580.10:FF:000001">
    <property type="entry name" value="DNA primase"/>
    <property type="match status" value="1"/>
</dbReference>
<dbReference type="NCBIfam" id="TIGR01391">
    <property type="entry name" value="dnaG"/>
    <property type="match status" value="1"/>
</dbReference>
<evidence type="ECO:0000259" key="16">
    <source>
        <dbReference type="SMART" id="SM00400"/>
    </source>
</evidence>
<dbReference type="InterPro" id="IPR002694">
    <property type="entry name" value="Znf_CHC2"/>
</dbReference>
<keyword evidence="10 12" id="KW-0238">DNA-binding</keyword>
<dbReference type="Gene3D" id="3.90.580.10">
    <property type="entry name" value="Zinc finger, CHC2-type domain"/>
    <property type="match status" value="1"/>
</dbReference>
<evidence type="ECO:0000256" key="1">
    <source>
        <dbReference type="ARBA" id="ARBA00022478"/>
    </source>
</evidence>
<dbReference type="CDD" id="cd03364">
    <property type="entry name" value="TOPRIM_DnaG_primases"/>
    <property type="match status" value="1"/>
</dbReference>
<comment type="domain">
    <text evidence="12">Contains an N-terminal zinc-binding domain, a central core domain that contains the primase activity, and a C-terminal DnaB-binding domain.</text>
</comment>
<reference evidence="18 19" key="1">
    <citation type="submission" date="2019-06" db="EMBL/GenBank/DDBJ databases">
        <title>Sequencing the genomes of 1000 actinobacteria strains.</title>
        <authorList>
            <person name="Klenk H.-P."/>
        </authorList>
    </citation>
    <scope>NUCLEOTIDE SEQUENCE [LARGE SCALE GENOMIC DNA]</scope>
    <source>
        <strain evidence="18 19">DSM 10596</strain>
    </source>
</reference>
<dbReference type="GO" id="GO:0005737">
    <property type="term" value="C:cytoplasm"/>
    <property type="evidence" value="ECO:0007669"/>
    <property type="project" value="TreeGrafter"/>
</dbReference>
<dbReference type="Gene3D" id="3.90.980.10">
    <property type="entry name" value="DNA primase, catalytic core, N-terminal domain"/>
    <property type="match status" value="1"/>
</dbReference>
<gene>
    <name evidence="12" type="primary">dnaG</name>
    <name evidence="18" type="ORF">FB389_0570</name>
</gene>
<dbReference type="HAMAP" id="MF_00974">
    <property type="entry name" value="DNA_primase_DnaG"/>
    <property type="match status" value="1"/>
</dbReference>
<keyword evidence="11 12" id="KW-0804">Transcription</keyword>
<dbReference type="InterPro" id="IPR013264">
    <property type="entry name" value="DNAG_N"/>
</dbReference>
<comment type="subunit">
    <text evidence="12">Monomer. Interacts with DnaB.</text>
</comment>
<evidence type="ECO:0000256" key="11">
    <source>
        <dbReference type="ARBA" id="ARBA00023163"/>
    </source>
</evidence>
<comment type="caution">
    <text evidence="18">The sequence shown here is derived from an EMBL/GenBank/DDBJ whole genome shotgun (WGS) entry which is preliminary data.</text>
</comment>
<dbReference type="GO" id="GO:0008270">
    <property type="term" value="F:zinc ion binding"/>
    <property type="evidence" value="ECO:0007669"/>
    <property type="project" value="UniProtKB-UniRule"/>
</dbReference>
<evidence type="ECO:0000256" key="12">
    <source>
        <dbReference type="HAMAP-Rule" id="MF_00974"/>
    </source>
</evidence>
<evidence type="ECO:0000259" key="17">
    <source>
        <dbReference type="SMART" id="SM00493"/>
    </source>
</evidence>
<dbReference type="SUPFAM" id="SSF57783">
    <property type="entry name" value="Zinc beta-ribbon"/>
    <property type="match status" value="1"/>
</dbReference>
<keyword evidence="5 12" id="KW-0235">DNA replication</keyword>
<dbReference type="InterPro" id="IPR030846">
    <property type="entry name" value="DnaG_bac"/>
</dbReference>
<keyword evidence="2 12" id="KW-0639">Primosome</keyword>
<dbReference type="InterPro" id="IPR034151">
    <property type="entry name" value="TOPRIM_DnaG_bac"/>
</dbReference>
<dbReference type="SMART" id="SM00400">
    <property type="entry name" value="ZnF_CHCC"/>
    <property type="match status" value="1"/>
</dbReference>
<dbReference type="Pfam" id="PF13662">
    <property type="entry name" value="Toprim_4"/>
    <property type="match status" value="1"/>
</dbReference>
<dbReference type="RefSeq" id="WP_142111260.1">
    <property type="nucleotide sequence ID" value="NZ_BAAATB010000008.1"/>
</dbReference>
<evidence type="ECO:0000313" key="19">
    <source>
        <dbReference type="Proteomes" id="UP000316181"/>
    </source>
</evidence>
<dbReference type="InterPro" id="IPR036977">
    <property type="entry name" value="DNA_primase_Znf_CHC2"/>
</dbReference>
<dbReference type="InterPro" id="IPR006171">
    <property type="entry name" value="TOPRIM_dom"/>
</dbReference>
<dbReference type="SMART" id="SM00493">
    <property type="entry name" value="TOPRIM"/>
    <property type="match status" value="1"/>
</dbReference>
<comment type="similarity">
    <text evidence="12 13">Belongs to the DnaG primase family.</text>
</comment>
<dbReference type="SUPFAM" id="SSF56731">
    <property type="entry name" value="DNA primase core"/>
    <property type="match status" value="1"/>
</dbReference>
<dbReference type="GO" id="GO:1990077">
    <property type="term" value="C:primosome complex"/>
    <property type="evidence" value="ECO:0007669"/>
    <property type="project" value="UniProtKB-KW"/>
</dbReference>
<dbReference type="GO" id="GO:0003899">
    <property type="term" value="F:DNA-directed RNA polymerase activity"/>
    <property type="evidence" value="ECO:0007669"/>
    <property type="project" value="UniProtKB-UniRule"/>
</dbReference>
<keyword evidence="9" id="KW-0460">Magnesium</keyword>
<dbReference type="InterPro" id="IPR013173">
    <property type="entry name" value="DNA_primase_DnaG_DnaB-bd_dom"/>
</dbReference>
<dbReference type="AlphaFoldDB" id="A0A542SMS0"/>
<dbReference type="InterPro" id="IPR006295">
    <property type="entry name" value="DNA_primase_DnaG"/>
</dbReference>
<dbReference type="EC" id="2.7.7.101" evidence="12"/>
<evidence type="ECO:0000256" key="15">
    <source>
        <dbReference type="SAM" id="MobiDB-lite"/>
    </source>
</evidence>
<evidence type="ECO:0000256" key="7">
    <source>
        <dbReference type="ARBA" id="ARBA00022771"/>
    </source>
</evidence>
<dbReference type="FunFam" id="3.90.980.10:FF:000001">
    <property type="entry name" value="DNA primase"/>
    <property type="match status" value="1"/>
</dbReference>
<sequence>MAGLIKREVVDAVRQRARIDEIVAEHVTLKPAGIGALKGLCPFHDEKSPSFNVRPQLGRWHCFGCGEGGDVISFVQRIDAMGFADAVEYLAGRYGVTVEYESGGTERRGIEPGTRSRLLDANRVAEQYFAEHLSTPEAKAGRRFLAERSFDKSAAELFGVGYAPNGWDNLLRHLRSRGFTEAELTASGLVSQGQRGIYDRFRGRLIWPIRDVTGEVIGFGARKLFEEDPGPKYLNTPETPLYKKSTVLYGIDLARRPIAKQRKIVVVEGYTDVMAAHLSGVDFAVATCGTAFGADHARVVRRMMGDTTSGAGVRLADGGSMGGEVIFTFDGDAAGRKAALRAFAEDEKFFAQTFVAMTPDGMDPCELRMERGPGAVQDLVTHRKPLFEFVISSIVAEHDLDTAEGRTAAVREVAPVLEHIRDAALLPQYERNLAGLVGMPVPEVVEIVGQRRRSAGRRHKAGSVAAQQPHRRAASDPIARLEYDVLAAVLQHPDLAPAETYDAIDLDTFTVPSARAVHAAILSVGGVSSAGGDVAHWLEMVTDEAPEAIRPLISQMAAAPLPQDREDGLPDYVHGLVVKLVDVVLTRRIAEQRGRLGRLSGPGSAEFDAAMESLFALENHRRALRDQN</sequence>
<keyword evidence="1 12" id="KW-0240">DNA-directed RNA polymerase</keyword>
<feature type="compositionally biased region" description="Basic residues" evidence="15">
    <location>
        <begin position="452"/>
        <end position="461"/>
    </location>
</feature>
<dbReference type="OrthoDB" id="9803773at2"/>
<dbReference type="Pfam" id="PF08278">
    <property type="entry name" value="DnaG_DnaB_bind"/>
    <property type="match status" value="1"/>
</dbReference>
<proteinExistence type="inferred from homology"/>
<evidence type="ECO:0000256" key="14">
    <source>
        <dbReference type="PIRSR" id="PIRSR002811-1"/>
    </source>
</evidence>
<protein>
    <recommendedName>
        <fullName evidence="12 13">DNA primase</fullName>
        <ecNumber evidence="12">2.7.7.101</ecNumber>
    </recommendedName>
</protein>
<evidence type="ECO:0000256" key="3">
    <source>
        <dbReference type="ARBA" id="ARBA00022679"/>
    </source>
</evidence>
<evidence type="ECO:0000256" key="8">
    <source>
        <dbReference type="ARBA" id="ARBA00022833"/>
    </source>
</evidence>
<evidence type="ECO:0000256" key="5">
    <source>
        <dbReference type="ARBA" id="ARBA00022705"/>
    </source>
</evidence>
<comment type="cofactor">
    <cofactor evidence="12 13 14">
        <name>Zn(2+)</name>
        <dbReference type="ChEBI" id="CHEBI:29105"/>
    </cofactor>
    <text evidence="12 13 14">Binds 1 zinc ion per monomer.</text>
</comment>
<keyword evidence="8 12" id="KW-0862">Zinc</keyword>
<feature type="domain" description="Zinc finger CHC2-type" evidence="16">
    <location>
        <begin position="37"/>
        <end position="91"/>
    </location>
</feature>
<dbReference type="InterPro" id="IPR050219">
    <property type="entry name" value="DnaG_primase"/>
</dbReference>
<dbReference type="Gene3D" id="3.40.1360.10">
    <property type="match status" value="1"/>
</dbReference>
<evidence type="ECO:0000256" key="13">
    <source>
        <dbReference type="PIRNR" id="PIRNR002811"/>
    </source>
</evidence>
<dbReference type="Proteomes" id="UP000316181">
    <property type="component" value="Unassembled WGS sequence"/>
</dbReference>
<feature type="zinc finger region" description="CHC2-type" evidence="12 14">
    <location>
        <begin position="41"/>
        <end position="65"/>
    </location>
</feature>
<feature type="region of interest" description="Disordered" evidence="15">
    <location>
        <begin position="452"/>
        <end position="473"/>
    </location>
</feature>
<dbReference type="Pfam" id="PF01807">
    <property type="entry name" value="Zn_ribbon_DnaG"/>
    <property type="match status" value="1"/>
</dbReference>
<accession>A0A542SMS0</accession>
<dbReference type="Pfam" id="PF08275">
    <property type="entry name" value="DNAG_N"/>
    <property type="match status" value="1"/>
</dbReference>
<dbReference type="GO" id="GO:0006269">
    <property type="term" value="P:DNA replication, synthesis of primer"/>
    <property type="evidence" value="ECO:0007669"/>
    <property type="project" value="UniProtKB-UniRule"/>
</dbReference>
<keyword evidence="4 12" id="KW-0548">Nucleotidyltransferase</keyword>
<dbReference type="PIRSF" id="PIRSF002811">
    <property type="entry name" value="DnaG"/>
    <property type="match status" value="1"/>
</dbReference>
<organism evidence="18 19">
    <name type="scientific">Rarobacter incanus</name>
    <dbReference type="NCBI Taxonomy" id="153494"/>
    <lineage>
        <taxon>Bacteria</taxon>
        <taxon>Bacillati</taxon>
        <taxon>Actinomycetota</taxon>
        <taxon>Actinomycetes</taxon>
        <taxon>Micrococcales</taxon>
        <taxon>Rarobacteraceae</taxon>
        <taxon>Rarobacter</taxon>
    </lineage>
</organism>
<dbReference type="PANTHER" id="PTHR30313">
    <property type="entry name" value="DNA PRIMASE"/>
    <property type="match status" value="1"/>
</dbReference>
<feature type="domain" description="Toprim" evidence="17">
    <location>
        <begin position="262"/>
        <end position="351"/>
    </location>
</feature>
<comment type="function">
    <text evidence="12 13">RNA polymerase that catalyzes the synthesis of short RNA molecules used as primers for DNA polymerase during DNA replication.</text>
</comment>
<evidence type="ECO:0000256" key="9">
    <source>
        <dbReference type="ARBA" id="ARBA00022842"/>
    </source>
</evidence>
<dbReference type="GO" id="GO:0000428">
    <property type="term" value="C:DNA-directed RNA polymerase complex"/>
    <property type="evidence" value="ECO:0007669"/>
    <property type="project" value="UniProtKB-KW"/>
</dbReference>
<keyword evidence="19" id="KW-1185">Reference proteome</keyword>
<evidence type="ECO:0000313" key="18">
    <source>
        <dbReference type="EMBL" id="TQK75926.1"/>
    </source>
</evidence>
<comment type="catalytic activity">
    <reaction evidence="12">
        <text>ssDNA + n NTP = ssDNA/pppN(pN)n-1 hybrid + (n-1) diphosphate.</text>
        <dbReference type="EC" id="2.7.7.101"/>
    </reaction>
</comment>
<keyword evidence="7 12" id="KW-0863">Zinc-finger</keyword>
<keyword evidence="3 12" id="KW-0808">Transferase</keyword>
<dbReference type="PANTHER" id="PTHR30313:SF2">
    <property type="entry name" value="DNA PRIMASE"/>
    <property type="match status" value="1"/>
</dbReference>
<dbReference type="EMBL" id="VFNV01000001">
    <property type="protein sequence ID" value="TQK75926.1"/>
    <property type="molecule type" value="Genomic_DNA"/>
</dbReference>
<evidence type="ECO:0000256" key="6">
    <source>
        <dbReference type="ARBA" id="ARBA00022723"/>
    </source>
</evidence>
<dbReference type="GO" id="GO:0003677">
    <property type="term" value="F:DNA binding"/>
    <property type="evidence" value="ECO:0007669"/>
    <property type="project" value="UniProtKB-KW"/>
</dbReference>